<dbReference type="VEuPathDB" id="FungiDB:QG37_00897"/>
<evidence type="ECO:0000313" key="11">
    <source>
        <dbReference type="EMBL" id="KNE01962.1"/>
    </source>
</evidence>
<dbReference type="VEuPathDB" id="FungiDB:B9J08_003711"/>
<sequence>MPQMRLSAEKRMRKHLLEQLKARKILGARVAQGYKTKEDLQRLNMAPQVFMFKNLFSGQVLYSQVPAYHQDQIDALFPRPNWENRRPARRNDLWRVMCVVNFANYDYAIAAYDGLMKLRQVRDIHKAKEAKSMRRKNDEGNTWYYGQYRPSHSQEAIADLAHVIDEFELENTKIFWENTWRKGDDSHWRLDLIEHDSLPPFTGKFQSVVLDEMRLRGLDFVKEIREATEESSGVEEASSEVNEEAVA</sequence>
<evidence type="ECO:0000256" key="9">
    <source>
        <dbReference type="ARBA" id="ARBA00035511"/>
    </source>
</evidence>
<keyword evidence="6" id="KW-0804">Transcription</keyword>
<evidence type="ECO:0000256" key="2">
    <source>
        <dbReference type="ARBA" id="ARBA00010741"/>
    </source>
</evidence>
<name>A0A0L0P6G7_CANAR</name>
<comment type="similarity">
    <text evidence="2">Belongs to the mitochondrion-specific ribosomal protein mL67 family.</text>
</comment>
<dbReference type="PANTHER" id="PTHR28184:SF1">
    <property type="entry name" value="LARGE RIBOSOMAL SUBUNIT PROTEIN ML67"/>
    <property type="match status" value="1"/>
</dbReference>
<evidence type="ECO:0000256" key="4">
    <source>
        <dbReference type="ARBA" id="ARBA00023015"/>
    </source>
</evidence>
<dbReference type="InterPro" id="IPR024629">
    <property type="entry name" value="Ribosomal_mL67"/>
</dbReference>
<keyword evidence="3" id="KW-0689">Ribosomal protein</keyword>
<dbReference type="Proteomes" id="UP000037122">
    <property type="component" value="Unassembled WGS sequence"/>
</dbReference>
<comment type="subcellular location">
    <subcellularLocation>
        <location evidence="1">Mitochondrion</location>
    </subcellularLocation>
</comment>
<dbReference type="VEuPathDB" id="FungiDB:CJJ07_004538"/>
<dbReference type="VEuPathDB" id="FungiDB:CJJ09_000395"/>
<evidence type="ECO:0000256" key="8">
    <source>
        <dbReference type="ARBA" id="ARBA00035185"/>
    </source>
</evidence>
<accession>A0A0L0P6G7</accession>
<organism evidence="11 12">
    <name type="scientific">Candidozyma auris</name>
    <name type="common">Yeast</name>
    <name type="synonym">Candida auris</name>
    <dbReference type="NCBI Taxonomy" id="498019"/>
    <lineage>
        <taxon>Eukaryota</taxon>
        <taxon>Fungi</taxon>
        <taxon>Dikarya</taxon>
        <taxon>Ascomycota</taxon>
        <taxon>Saccharomycotina</taxon>
        <taxon>Pichiomycetes</taxon>
        <taxon>Metschnikowiaceae</taxon>
        <taxon>Candidozyma</taxon>
    </lineage>
</organism>
<dbReference type="GO" id="GO:0003697">
    <property type="term" value="F:single-stranded DNA binding"/>
    <property type="evidence" value="ECO:0007669"/>
    <property type="project" value="InterPro"/>
</dbReference>
<dbReference type="GO" id="GO:0005739">
    <property type="term" value="C:mitochondrion"/>
    <property type="evidence" value="ECO:0007669"/>
    <property type="project" value="UniProtKB-SubCell"/>
</dbReference>
<proteinExistence type="inferred from homology"/>
<dbReference type="VEuPathDB" id="FungiDB:CJI96_0002244"/>
<evidence type="ECO:0000313" key="12">
    <source>
        <dbReference type="Proteomes" id="UP000037122"/>
    </source>
</evidence>
<gene>
    <name evidence="11" type="ORF">QG37_00897</name>
</gene>
<feature type="region of interest" description="Disordered" evidence="10">
    <location>
        <begin position="227"/>
        <end position="247"/>
    </location>
</feature>
<dbReference type="PANTHER" id="PTHR28184">
    <property type="entry name" value="MITOCHONDRIAL HOMOLOGOUS RECOMBINATION PROTEIN 1"/>
    <property type="match status" value="1"/>
</dbReference>
<keyword evidence="5" id="KW-0496">Mitochondrion</keyword>
<evidence type="ECO:0000256" key="10">
    <source>
        <dbReference type="SAM" id="MobiDB-lite"/>
    </source>
</evidence>
<dbReference type="Pfam" id="PF12829">
    <property type="entry name" value="Mhr1"/>
    <property type="match status" value="1"/>
</dbReference>
<dbReference type="GO" id="GO:1990904">
    <property type="term" value="C:ribonucleoprotein complex"/>
    <property type="evidence" value="ECO:0007669"/>
    <property type="project" value="UniProtKB-KW"/>
</dbReference>
<comment type="caution">
    <text evidence="11">The sequence shown here is derived from an EMBL/GenBank/DDBJ whole genome shotgun (WGS) entry which is preliminary data.</text>
</comment>
<evidence type="ECO:0000256" key="6">
    <source>
        <dbReference type="ARBA" id="ARBA00023163"/>
    </source>
</evidence>
<keyword evidence="4" id="KW-0805">Transcription regulation</keyword>
<dbReference type="AlphaFoldDB" id="A0A0L0P6G7"/>
<dbReference type="EMBL" id="LGST01000007">
    <property type="protein sequence ID" value="KNE01962.1"/>
    <property type="molecule type" value="Genomic_DNA"/>
</dbReference>
<reference evidence="12" key="1">
    <citation type="journal article" date="2015" name="BMC Genomics">
        <title>Draft genome of a commonly misdiagnosed multidrug resistant pathogen Candida auris.</title>
        <authorList>
            <person name="Chatterjee S."/>
            <person name="Alampalli S.V."/>
            <person name="Nageshan R.K."/>
            <person name="Chettiar S.T."/>
            <person name="Joshi S."/>
            <person name="Tatu U.S."/>
        </authorList>
    </citation>
    <scope>NUCLEOTIDE SEQUENCE [LARGE SCALE GENOMIC DNA]</scope>
    <source>
        <strain evidence="12">6684</strain>
    </source>
</reference>
<dbReference type="GO" id="GO:0003735">
    <property type="term" value="F:structural constituent of ribosome"/>
    <property type="evidence" value="ECO:0007669"/>
    <property type="project" value="TreeGrafter"/>
</dbReference>
<dbReference type="GO" id="GO:0000150">
    <property type="term" value="F:DNA strand exchange activity"/>
    <property type="evidence" value="ECO:0007669"/>
    <property type="project" value="InterPro"/>
</dbReference>
<feature type="compositionally biased region" description="Acidic residues" evidence="10">
    <location>
        <begin position="237"/>
        <end position="247"/>
    </location>
</feature>
<protein>
    <recommendedName>
        <fullName evidence="8">Large ribosomal subunit protein mL67</fullName>
    </recommendedName>
    <alternativeName>
        <fullName evidence="9">Mitochondrial homologous recombination protein 1</fullName>
    </alternativeName>
</protein>
<keyword evidence="7" id="KW-0687">Ribonucleoprotein</keyword>
<evidence type="ECO:0000256" key="5">
    <source>
        <dbReference type="ARBA" id="ARBA00023128"/>
    </source>
</evidence>
<evidence type="ECO:0000256" key="1">
    <source>
        <dbReference type="ARBA" id="ARBA00004173"/>
    </source>
</evidence>
<dbReference type="GO" id="GO:0005840">
    <property type="term" value="C:ribosome"/>
    <property type="evidence" value="ECO:0007669"/>
    <property type="project" value="UniProtKB-KW"/>
</dbReference>
<evidence type="ECO:0000256" key="7">
    <source>
        <dbReference type="ARBA" id="ARBA00023274"/>
    </source>
</evidence>
<dbReference type="VEuPathDB" id="FungiDB:CJI97_003785"/>
<evidence type="ECO:0000256" key="3">
    <source>
        <dbReference type="ARBA" id="ARBA00022980"/>
    </source>
</evidence>